<evidence type="ECO:0000313" key="1">
    <source>
        <dbReference type="EMBL" id="VEN52406.1"/>
    </source>
</evidence>
<organism evidence="1 2">
    <name type="scientific">Callosobruchus maculatus</name>
    <name type="common">Southern cowpea weevil</name>
    <name type="synonym">Pulse bruchid</name>
    <dbReference type="NCBI Taxonomy" id="64391"/>
    <lineage>
        <taxon>Eukaryota</taxon>
        <taxon>Metazoa</taxon>
        <taxon>Ecdysozoa</taxon>
        <taxon>Arthropoda</taxon>
        <taxon>Hexapoda</taxon>
        <taxon>Insecta</taxon>
        <taxon>Pterygota</taxon>
        <taxon>Neoptera</taxon>
        <taxon>Endopterygota</taxon>
        <taxon>Coleoptera</taxon>
        <taxon>Polyphaga</taxon>
        <taxon>Cucujiformia</taxon>
        <taxon>Chrysomeloidea</taxon>
        <taxon>Chrysomelidae</taxon>
        <taxon>Bruchinae</taxon>
        <taxon>Bruchini</taxon>
        <taxon>Callosobruchus</taxon>
    </lineage>
</organism>
<name>A0A653CWW1_CALMS</name>
<evidence type="ECO:0000313" key="2">
    <source>
        <dbReference type="Proteomes" id="UP000410492"/>
    </source>
</evidence>
<dbReference type="EMBL" id="CAACVG010009205">
    <property type="protein sequence ID" value="VEN52406.1"/>
    <property type="molecule type" value="Genomic_DNA"/>
</dbReference>
<reference evidence="1 2" key="1">
    <citation type="submission" date="2019-01" db="EMBL/GenBank/DDBJ databases">
        <authorList>
            <person name="Sayadi A."/>
        </authorList>
    </citation>
    <scope>NUCLEOTIDE SEQUENCE [LARGE SCALE GENOMIC DNA]</scope>
</reference>
<dbReference type="AlphaFoldDB" id="A0A653CWW1"/>
<feature type="non-terminal residue" evidence="1">
    <location>
        <position position="1"/>
    </location>
</feature>
<feature type="non-terminal residue" evidence="1">
    <location>
        <position position="77"/>
    </location>
</feature>
<sequence>CTCDLYHPTRQGPPKYKPQIASQIILRNLFNFARKNCPSQKSPCTPNQHFIGSLDGDGASEKCATLANLCPDNNTPG</sequence>
<gene>
    <name evidence="1" type="ORF">CALMAC_LOCUS12564</name>
</gene>
<accession>A0A653CWW1</accession>
<keyword evidence="2" id="KW-1185">Reference proteome</keyword>
<dbReference type="Proteomes" id="UP000410492">
    <property type="component" value="Unassembled WGS sequence"/>
</dbReference>
<protein>
    <submittedName>
        <fullName evidence="1">Uncharacterized protein</fullName>
    </submittedName>
</protein>
<proteinExistence type="predicted"/>